<evidence type="ECO:0000256" key="1">
    <source>
        <dbReference type="SAM" id="MobiDB-lite"/>
    </source>
</evidence>
<reference evidence="3" key="1">
    <citation type="journal article" date="2022" name="Int. J. Mol. Sci.">
        <title>Draft Genome of Tanacetum Coccineum: Genomic Comparison of Closely Related Tanacetum-Family Plants.</title>
        <authorList>
            <person name="Yamashiro T."/>
            <person name="Shiraishi A."/>
            <person name="Nakayama K."/>
            <person name="Satake H."/>
        </authorList>
    </citation>
    <scope>NUCLEOTIDE SEQUENCE</scope>
</reference>
<feature type="region of interest" description="Disordered" evidence="1">
    <location>
        <begin position="2028"/>
        <end position="2071"/>
    </location>
</feature>
<feature type="compositionally biased region" description="Basic residues" evidence="1">
    <location>
        <begin position="103"/>
        <end position="112"/>
    </location>
</feature>
<protein>
    <submittedName>
        <fullName evidence="3">Protein SABRE</fullName>
    </submittedName>
</protein>
<comment type="caution">
    <text evidence="3">The sequence shown here is derived from an EMBL/GenBank/DDBJ whole genome shotgun (WGS) entry which is preliminary data.</text>
</comment>
<dbReference type="SMART" id="SM01214">
    <property type="entry name" value="Fmp27_GFWDK"/>
    <property type="match status" value="1"/>
</dbReference>
<evidence type="ECO:0000313" key="4">
    <source>
        <dbReference type="Proteomes" id="UP001151760"/>
    </source>
</evidence>
<accession>A0ABQ5GTE8</accession>
<feature type="compositionally biased region" description="Basic and acidic residues" evidence="1">
    <location>
        <begin position="1343"/>
        <end position="1356"/>
    </location>
</feature>
<evidence type="ECO:0000313" key="3">
    <source>
        <dbReference type="EMBL" id="GJT78570.1"/>
    </source>
</evidence>
<feature type="compositionally biased region" description="Low complexity" evidence="1">
    <location>
        <begin position="2592"/>
        <end position="2604"/>
    </location>
</feature>
<feature type="region of interest" description="Disordered" evidence="1">
    <location>
        <begin position="99"/>
        <end position="121"/>
    </location>
</feature>
<sequence length="2878" mass="320501">MILIAAIVLWLILLFASRFAASFLSRILKASVVFRLSGWRSLRDVKIKFQRGAVESVSVGEIKLCLDKSLVKLGDGFISRDQKLKLVIRGLEVVTRTPDKSLKKTSPRKPKSSKSSSGKPGKKVMVVANMAKYLSLSVTELAVKTPKATLEIKDLGVDISKDEGSKPSMYLKLQISPIAIHLGEQQVSDDSLCSSNDSESLSAGNGSMIDKSSAHFICEEFGLLVDFGPHRETGVIFNNIDISLGDVSVDLNENLLSKKKQSSDTHADQAVQSTTEADIVTKRRQKKQLTLAAITKHASLFPEKVLDALFQQGLDIAVEESKPEDVEERNWLTINRLACGTIRSCLSREQRYAFSKETSAYKLWCSIWKINSLKKNCQNKLFIRSDSFASHMYQTGSSIEIVRRNRFQEYELLETTLLNGKDDVSLSEGNLEANVTKCDDEESDLSLATSSSRNTSEIWLLDSRMNGDGTIVTLKGVRYSPKLKKNLISVGTLESKGFEVRANDGVMKIISGVLVVMKETFRSCEAMAKRLGHAGEKSLKLLQKQGLLKGLSSCKLDLCEHCINGKTTRVKFGTAIHKTQGILDYMFSSRCVGVPHKTSFSRREHYYVDFVRLTFHEEYGCYSAEVSLTLPKLDVKFVHKQHCIVMENNITAVQFKSIKSRSIENVGESTRLDLQLDFSEIHILREGGSSVIDLMKLAVLSFVYIPLEPTSPIRSEIDIKLGGTQYNIIMATLKSLMKLRPPKKVKTVQKDDASPVKVQSNDDFKLIMWTFTFSAPETTISLTNLEGSMLYHGCLQSSHIFANNTSNTGTLVHFELGDLDLQMADEYQESLNSNFFIVETNTVSLMHIAKIILDLGKKDLDLVNQDGSNLKLVLTVDVTGIGMCLTTKRVQSLLSTALSFKTIMKSPFPSPSAKTSSAQSEASRPNKPSGKGIQLIKFNLERCSINLCSDASLDNEVVDDPKRVNYGSQGGRVLISVLPDGTLRTAKVASTASNEKKTVKYSVGLEIINTSLSLNKEKQSTQVELERVRSAYREIMEDDTFSTKVALFDMRKAKFVKRTSGLKDVSMCSLFSATTITARWEPDVHLALVELGLHLKLLVQNHKLQEQELTKDNSSSKNIELKKESSMDTVHSEKNQKKKESLFAIDVELLTVTAEAGDGVETMIQVQSIFSENARIGVLLEGLFFSFNSVRVFKSGRMQLSRIPNASEPSVKWDYVIQGLDMHICLPFRLQLRAIDDSVEEMIRALKLVAAAKKKIILPVQKESESSGSNTNPKKSSSSKLGRVKLYVRKLTAEIEEEPLQGWLDEHYRLRKKDAHEMAVRLNFLDDLVSKGSQSPAVADTIDPSHEGKSQTDGQDKTCVYDASSIEKQKEELYKKSFQSYYEACQTRVISEGSGACKEGFESGFKCSASRTSLFSIIGTALDVTLTAIEGGEAGMIEVVQRLDPVARECNIPFARLYGCNLNLQAGSLVVQLRDYTCPILAATSGKCEGRLVLAQQATPFQPQTLHEVYIGKWRKVEMFRSVSGTTPPMKTFLDLPLHFEKGEVSFGVGFEPSLADLSYAFTVALRRANLSVRSPNPFVLPPKKEKSLPWWDEMRNYIHGKTTLSFSATIFNILGTTDPYEKSDKLQMSSAYMEIQQSDGRISVSANDLKIFTTSLETLLKNSTIKPPAGPLGAFLVAPNFFLEVAMDWGCDSGTPLNHFLFALPAEGVAREYIFDPFRSTSLSLRCNLAFRPSESVNDSFDSPTISVAPHDIAWLINFINLNYLPPVKLRFFSRYPRFGVPRVPRSGNLSLDKVMTEFMFRVDSTPMCIRHMSLDESDPAKGLTFKISKLKSEMYSGRGKQTFTFDCNRDLLGLVYMGVDLHSLKVFFNKEDSTSVIETLKKPSKDGVVNDNSGNATGTTERHLDDGFLLSSDYFIIRKQSPKAECSKLLAWQEACKKSIEMKFVTPVTCGNDCDEHERCNPSDDDGYNVVIADSCQRVFVYGLKLLWTIESRNGILSLGGELGKACTPPKPSASRQYAQRKLLEETQIPVQEDTSKTTLDDQSGSPSSNQKEAPRSNQSPSTSNQGEQQTIDDIAKHVNVDGSEDDEEGTCNFMVNVIEPQFNLHSEEANGRFLLAAASGRVLSRSFHTALKVGIEVIEQAQAIKKGGESNSEKEPELIWNRSEISVMLEHVQAHVAPTDVDPGAGVQWLTKIRQSSPKVKRTGALLEQVFMPCDMYFRFTRHNGGTQDLKVKPLKELAFNSDNIIATMTSRQFQVILDVLNNLLLARPPQRRKSSLPKSGEDDEEMEEESDEVVPDGVEEVEVERINLEQKERVQNLLYDDLRKLAIPTDTAVDVSSEKEGDMWMVTAGRSVLVQKLRLELVDAKKSRKAAAASLRVVSRKVAQQQLMEKEKNKGPSCAMRLSLQLKKVAWSMLLDGKSISEIEINDLATWNPPSEWGKKVMIRVDTKIGAPKDGASPIELFQADVYPLKIHLTETMYRVMWGYFFPEEEQDSHRRQEVWKVSTTAGLRRGKKGNEATKELEGSSKSNIVDPLVAKKVKPSTELKRSSSFDKTWEESVAESVANELLEEMRSLEQEELSKPKKDSKATKTAKTAKTSKSSHSGQEEKKSTKPTDDKKGKPLVLREFHNIKISQVELSVTYEGSRFAVSDLRLLMDSFHRVEFTGTWKKLFARVKKHVIWSVLKSVTGMQGKKFNAKSHGQNKEPNLANVPTLDQDSNNDGDEPAANSDNLALGLPKRPADGAGDGFVTSVRGLFSNQRRKAKQLVLRTMRNEGEESMAGEWSDSEDYSPFARQLTITKAKKLIRRHTKKLNSKKGFSVDGVSSPRDHGGSESDSSSGDPFEEYLEYKAAQEKAAQENDARENAPAGARTNPETV</sequence>
<dbReference type="InterPro" id="IPR019441">
    <property type="entry name" value="FMP27/BLTP2/Hobbit_GFWDK_RBG"/>
</dbReference>
<keyword evidence="4" id="KW-1185">Reference proteome</keyword>
<feature type="compositionally biased region" description="Basic and acidic residues" evidence="1">
    <location>
        <begin position="2607"/>
        <end position="2623"/>
    </location>
</feature>
<reference evidence="3" key="2">
    <citation type="submission" date="2022-01" db="EMBL/GenBank/DDBJ databases">
        <authorList>
            <person name="Yamashiro T."/>
            <person name="Shiraishi A."/>
            <person name="Satake H."/>
            <person name="Nakayama K."/>
        </authorList>
    </citation>
    <scope>NUCLEOTIDE SEQUENCE</scope>
</reference>
<dbReference type="Pfam" id="PF10344">
    <property type="entry name" value="Hobbit"/>
    <property type="match status" value="2"/>
</dbReference>
<feature type="compositionally biased region" description="Acidic residues" evidence="1">
    <location>
        <begin position="2285"/>
        <end position="2300"/>
    </location>
</feature>
<evidence type="ECO:0000259" key="2">
    <source>
        <dbReference type="SMART" id="SM01214"/>
    </source>
</evidence>
<feature type="compositionally biased region" description="Basic and acidic residues" evidence="1">
    <location>
        <begin position="1119"/>
        <end position="1132"/>
    </location>
</feature>
<feature type="region of interest" description="Disordered" evidence="1">
    <location>
        <begin position="2809"/>
        <end position="2878"/>
    </location>
</feature>
<dbReference type="PANTHER" id="PTHR15678:SF11">
    <property type="entry name" value="FMP27, GFWDK DOMAIN-CONTAINING PROTEIN"/>
    <property type="match status" value="1"/>
</dbReference>
<dbReference type="InterPro" id="IPR045167">
    <property type="entry name" value="Hobbit"/>
</dbReference>
<feature type="region of interest" description="Disordered" evidence="1">
    <location>
        <begin position="1109"/>
        <end position="1132"/>
    </location>
</feature>
<feature type="compositionally biased region" description="Basic and acidic residues" evidence="1">
    <location>
        <begin position="2577"/>
        <end position="2591"/>
    </location>
</feature>
<dbReference type="EMBL" id="BQNB010018814">
    <property type="protein sequence ID" value="GJT78570.1"/>
    <property type="molecule type" value="Genomic_DNA"/>
</dbReference>
<organism evidence="3 4">
    <name type="scientific">Tanacetum coccineum</name>
    <dbReference type="NCBI Taxonomy" id="301880"/>
    <lineage>
        <taxon>Eukaryota</taxon>
        <taxon>Viridiplantae</taxon>
        <taxon>Streptophyta</taxon>
        <taxon>Embryophyta</taxon>
        <taxon>Tracheophyta</taxon>
        <taxon>Spermatophyta</taxon>
        <taxon>Magnoliopsida</taxon>
        <taxon>eudicotyledons</taxon>
        <taxon>Gunneridae</taxon>
        <taxon>Pentapetalae</taxon>
        <taxon>asterids</taxon>
        <taxon>campanulids</taxon>
        <taxon>Asterales</taxon>
        <taxon>Asteraceae</taxon>
        <taxon>Asteroideae</taxon>
        <taxon>Anthemideae</taxon>
        <taxon>Anthemidinae</taxon>
        <taxon>Tanacetum</taxon>
    </lineage>
</organism>
<feature type="compositionally biased region" description="Polar residues" evidence="1">
    <location>
        <begin position="2043"/>
        <end position="2071"/>
    </location>
</feature>
<feature type="region of interest" description="Disordered" evidence="1">
    <location>
        <begin position="2275"/>
        <end position="2300"/>
    </location>
</feature>
<dbReference type="PANTHER" id="PTHR15678">
    <property type="entry name" value="ANTIGEN MLAA-22-RELATED"/>
    <property type="match status" value="1"/>
</dbReference>
<feature type="compositionally biased region" description="Polar residues" evidence="1">
    <location>
        <begin position="912"/>
        <end position="923"/>
    </location>
</feature>
<dbReference type="Proteomes" id="UP001151760">
    <property type="component" value="Unassembled WGS sequence"/>
</dbReference>
<feature type="region of interest" description="Disordered" evidence="1">
    <location>
        <begin position="1334"/>
        <end position="1356"/>
    </location>
</feature>
<feature type="region of interest" description="Disordered" evidence="1">
    <location>
        <begin position="2577"/>
        <end position="2623"/>
    </location>
</feature>
<feature type="domain" description="FMP27/BLTP2/Hobbit GFWDK motif-containing RBG unit" evidence="2">
    <location>
        <begin position="1475"/>
        <end position="1623"/>
    </location>
</feature>
<dbReference type="InterPro" id="IPR025724">
    <property type="entry name" value="GAG-pre-integrase_dom"/>
</dbReference>
<feature type="region of interest" description="Disordered" evidence="1">
    <location>
        <begin position="2696"/>
        <end position="2741"/>
    </location>
</feature>
<proteinExistence type="predicted"/>
<gene>
    <name evidence="3" type="ORF">Tco_1045295</name>
</gene>
<name>A0ABQ5GTE8_9ASTR</name>
<feature type="compositionally biased region" description="Basic and acidic residues" evidence="1">
    <location>
        <begin position="2848"/>
        <end position="2865"/>
    </location>
</feature>
<feature type="region of interest" description="Disordered" evidence="1">
    <location>
        <begin position="908"/>
        <end position="930"/>
    </location>
</feature>
<dbReference type="Pfam" id="PF13976">
    <property type="entry name" value="gag_pre-integrs"/>
    <property type="match status" value="1"/>
</dbReference>